<dbReference type="FunFam" id="3.40.390.10:FF:000009">
    <property type="entry name" value="Oligopeptidase A"/>
    <property type="match status" value="1"/>
</dbReference>
<keyword evidence="2 9" id="KW-0645">Protease</keyword>
<dbReference type="InterPro" id="IPR001567">
    <property type="entry name" value="Pept_M3A_M3B_dom"/>
</dbReference>
<dbReference type="Gene3D" id="3.40.390.10">
    <property type="entry name" value="Collagenase (Catalytic Domain)"/>
    <property type="match status" value="1"/>
</dbReference>
<evidence type="ECO:0000259" key="10">
    <source>
        <dbReference type="Pfam" id="PF01432"/>
    </source>
</evidence>
<dbReference type="Pfam" id="PF19310">
    <property type="entry name" value="TOP_N"/>
    <property type="match status" value="1"/>
</dbReference>
<dbReference type="Gene3D" id="1.10.1370.10">
    <property type="entry name" value="Neurolysin, domain 3"/>
    <property type="match status" value="1"/>
</dbReference>
<dbReference type="RefSeq" id="WP_103526099.1">
    <property type="nucleotide sequence ID" value="NZ_JAIZDC010000003.1"/>
</dbReference>
<evidence type="ECO:0000256" key="1">
    <source>
        <dbReference type="ARBA" id="ARBA00006040"/>
    </source>
</evidence>
<keyword evidence="5 9" id="KW-0862">Zinc</keyword>
<comment type="similarity">
    <text evidence="1 9">Belongs to the peptidase M3 family.</text>
</comment>
<dbReference type="PANTHER" id="PTHR11804:SF84">
    <property type="entry name" value="SACCHAROLYSIN"/>
    <property type="match status" value="1"/>
</dbReference>
<comment type="caution">
    <text evidence="12">The sequence shown here is derived from an EMBL/GenBank/DDBJ whole genome shotgun (WGS) entry which is preliminary data.</text>
</comment>
<reference evidence="12 13" key="1">
    <citation type="submission" date="2018-10" db="EMBL/GenBank/DDBJ databases">
        <title>Draft genome sequence of Aquitalea MWU14-2217 isolated from a wild cranberry bog in Provincetown, Massachusetts.</title>
        <authorList>
            <person name="Ebadzadsahrai G."/>
            <person name="Soby S."/>
        </authorList>
    </citation>
    <scope>NUCLEOTIDE SEQUENCE [LARGE SCALE GENOMIC DNA]</scope>
    <source>
        <strain evidence="12 13">MWU14-2217</strain>
    </source>
</reference>
<keyword evidence="13" id="KW-1185">Reference proteome</keyword>
<dbReference type="SUPFAM" id="SSF55486">
    <property type="entry name" value="Metalloproteases ('zincins'), catalytic domain"/>
    <property type="match status" value="1"/>
</dbReference>
<evidence type="ECO:0000256" key="8">
    <source>
        <dbReference type="ARBA" id="ARBA00026100"/>
    </source>
</evidence>
<comment type="catalytic activity">
    <reaction evidence="7">
        <text>Hydrolysis of oligopeptides, with broad specificity. Gly or Ala commonly occur as P1 or P1' residues, but more distant residues are also important, as is shown by the fact that Z-Gly-Pro-Gly-|-Gly-Pro-Ala is cleaved, but not Z-(Gly)(5).</text>
        <dbReference type="EC" id="3.4.24.70"/>
    </reaction>
</comment>
<feature type="domain" description="Peptidase M3A/M3B catalytic" evidence="10">
    <location>
        <begin position="223"/>
        <end position="672"/>
    </location>
</feature>
<keyword evidence="3 9" id="KW-0479">Metal-binding</keyword>
<dbReference type="PANTHER" id="PTHR11804">
    <property type="entry name" value="PROTEASE M3 THIMET OLIGOPEPTIDASE-RELATED"/>
    <property type="match status" value="1"/>
</dbReference>
<evidence type="ECO:0000313" key="12">
    <source>
        <dbReference type="EMBL" id="RMC92601.1"/>
    </source>
</evidence>
<dbReference type="InterPro" id="IPR045090">
    <property type="entry name" value="Pept_M3A_M3B"/>
</dbReference>
<keyword evidence="6 9" id="KW-0482">Metalloprotease</keyword>
<gene>
    <name evidence="12" type="ORF">EAY64_17935</name>
</gene>
<sequence>MSQNPLLDFTGLPRFAEIRPEHVSPAIEQLLTEARHTVAQLTAHADSPSWEDFVDPLTDATERLSRAWGVVGHLNAVVNTPELRDAYNANIAPISAFWTELGQNLDLLGQFKAIEASPAYAGYNAARQKIIQNDLRDFRLSGAELPEAQRQRYAAIQSKLAELSARFEQNVMDATDAFSLYLDDASELDGVPEDALALFAAAAQADDKAGYKITLQFPFYFPVMQYAHNRALRQKLYDAYVKRASEFGLPEHDNTEIIREKLQLTREEAQLLGFANYAELSLFTKMAESPAQVIAFLRDLAARAKPFAAKDRAELEAFASKELGLSDLQAWDIAYAAEKLRVARYAFSEQEVKQYFPESKVLPGLFGVVNTLYGVEVRDSSAPVWHSDVRFYDILKDGQLVGSFYFDLYSREGKRPGAWMDDARGRRKKGDTLQTPVAYLTCNFTRPVGDKPALFTHDEVITLFHEFGHGLHHMLTQVEELGVSGINGVEWDAVELPSQFMENFCWEWDVLQGMTAHAETGETLPRALFDKMLAAKNFQSGMMTVRQLEFSLFDMLLYTDFDASSGDWMALLDEVRQEVAVNFPPAYNRFPNSFSHIFAGGYSAGYYSYKWAEVLSADAYAAFEEAGGANAVTGKRFWDEVLAVGGSRSALESFRAFRGRDPQIDALLRHSGMVEQAA</sequence>
<dbReference type="OrthoDB" id="9773538at2"/>
<dbReference type="Pfam" id="PF01432">
    <property type="entry name" value="Peptidase_M3"/>
    <property type="match status" value="1"/>
</dbReference>
<evidence type="ECO:0000256" key="6">
    <source>
        <dbReference type="ARBA" id="ARBA00023049"/>
    </source>
</evidence>
<organism evidence="12 13">
    <name type="scientific">Aquitalea palustris</name>
    <dbReference type="NCBI Taxonomy" id="2480983"/>
    <lineage>
        <taxon>Bacteria</taxon>
        <taxon>Pseudomonadati</taxon>
        <taxon>Pseudomonadota</taxon>
        <taxon>Betaproteobacteria</taxon>
        <taxon>Neisseriales</taxon>
        <taxon>Chromobacteriaceae</taxon>
        <taxon>Aquitalea</taxon>
    </lineage>
</organism>
<evidence type="ECO:0000256" key="9">
    <source>
        <dbReference type="RuleBase" id="RU003435"/>
    </source>
</evidence>
<evidence type="ECO:0000256" key="5">
    <source>
        <dbReference type="ARBA" id="ARBA00022833"/>
    </source>
</evidence>
<dbReference type="GO" id="GO:0006508">
    <property type="term" value="P:proteolysis"/>
    <property type="evidence" value="ECO:0007669"/>
    <property type="project" value="UniProtKB-KW"/>
</dbReference>
<evidence type="ECO:0000256" key="4">
    <source>
        <dbReference type="ARBA" id="ARBA00022801"/>
    </source>
</evidence>
<dbReference type="AlphaFoldDB" id="A0A454JE42"/>
<dbReference type="InterPro" id="IPR024077">
    <property type="entry name" value="Neurolysin/TOP_dom2"/>
</dbReference>
<dbReference type="GO" id="GO:0046872">
    <property type="term" value="F:metal ion binding"/>
    <property type="evidence" value="ECO:0007669"/>
    <property type="project" value="UniProtKB-UniRule"/>
</dbReference>
<feature type="domain" description="Oligopeptidase A N-terminal" evidence="11">
    <location>
        <begin position="27"/>
        <end position="149"/>
    </location>
</feature>
<dbReference type="Proteomes" id="UP000274139">
    <property type="component" value="Unassembled WGS sequence"/>
</dbReference>
<dbReference type="EMBL" id="RFAR01000094">
    <property type="protein sequence ID" value="RMC92601.1"/>
    <property type="molecule type" value="Genomic_DNA"/>
</dbReference>
<dbReference type="GO" id="GO:0006518">
    <property type="term" value="P:peptide metabolic process"/>
    <property type="evidence" value="ECO:0007669"/>
    <property type="project" value="TreeGrafter"/>
</dbReference>
<evidence type="ECO:0000313" key="13">
    <source>
        <dbReference type="Proteomes" id="UP000274139"/>
    </source>
</evidence>
<name>A0A454JE42_9NEIS</name>
<dbReference type="CDD" id="cd06456">
    <property type="entry name" value="M3A_DCP"/>
    <property type="match status" value="1"/>
</dbReference>
<dbReference type="GO" id="GO:0004222">
    <property type="term" value="F:metalloendopeptidase activity"/>
    <property type="evidence" value="ECO:0007669"/>
    <property type="project" value="UniProtKB-EC"/>
</dbReference>
<dbReference type="InterPro" id="IPR024079">
    <property type="entry name" value="MetalloPept_cat_dom_sf"/>
</dbReference>
<keyword evidence="4 9" id="KW-0378">Hydrolase</keyword>
<evidence type="ECO:0000256" key="3">
    <source>
        <dbReference type="ARBA" id="ARBA00022723"/>
    </source>
</evidence>
<protein>
    <recommendedName>
        <fullName evidence="8">oligopeptidase A</fullName>
        <ecNumber evidence="8">3.4.24.70</ecNumber>
    </recommendedName>
</protein>
<proteinExistence type="inferred from homology"/>
<dbReference type="GO" id="GO:0005829">
    <property type="term" value="C:cytosol"/>
    <property type="evidence" value="ECO:0007669"/>
    <property type="project" value="UniProtKB-ARBA"/>
</dbReference>
<comment type="cofactor">
    <cofactor evidence="9">
        <name>Zn(2+)</name>
        <dbReference type="ChEBI" id="CHEBI:29105"/>
    </cofactor>
    <text evidence="9">Binds 1 zinc ion.</text>
</comment>
<dbReference type="InterPro" id="IPR045666">
    <property type="entry name" value="OpdA_N"/>
</dbReference>
<evidence type="ECO:0000256" key="7">
    <source>
        <dbReference type="ARBA" id="ARBA00024603"/>
    </source>
</evidence>
<accession>A0A454JE42</accession>
<dbReference type="InterPro" id="IPR034005">
    <property type="entry name" value="M3A_DCP"/>
</dbReference>
<evidence type="ECO:0000256" key="2">
    <source>
        <dbReference type="ARBA" id="ARBA00022670"/>
    </source>
</evidence>
<evidence type="ECO:0000259" key="11">
    <source>
        <dbReference type="Pfam" id="PF19310"/>
    </source>
</evidence>
<dbReference type="EC" id="3.4.24.70" evidence="8"/>